<feature type="compositionally biased region" description="Polar residues" evidence="1">
    <location>
        <begin position="1"/>
        <end position="10"/>
    </location>
</feature>
<evidence type="ECO:0000256" key="1">
    <source>
        <dbReference type="SAM" id="MobiDB-lite"/>
    </source>
</evidence>
<keyword evidence="3" id="KW-1185">Reference proteome</keyword>
<reference evidence="2" key="1">
    <citation type="submission" date="2021-10" db="EMBL/GenBank/DDBJ databases">
        <title>Streptomonospora sp. nov., isolated from mangrove soil.</title>
        <authorList>
            <person name="Chen X."/>
            <person name="Ge X."/>
            <person name="Liu W."/>
        </authorList>
    </citation>
    <scope>NUCLEOTIDE SEQUENCE</scope>
    <source>
        <strain evidence="2">S1-112</strain>
    </source>
</reference>
<evidence type="ECO:0000313" key="3">
    <source>
        <dbReference type="Proteomes" id="UP001140076"/>
    </source>
</evidence>
<feature type="compositionally biased region" description="Gly residues" evidence="1">
    <location>
        <begin position="244"/>
        <end position="255"/>
    </location>
</feature>
<proteinExistence type="predicted"/>
<feature type="region of interest" description="Disordered" evidence="1">
    <location>
        <begin position="26"/>
        <end position="94"/>
    </location>
</feature>
<gene>
    <name evidence="2" type="ORF">LG943_11805</name>
</gene>
<accession>A0A9X3NL54</accession>
<organism evidence="2 3">
    <name type="scientific">Streptomonospora mangrovi</name>
    <dbReference type="NCBI Taxonomy" id="2883123"/>
    <lineage>
        <taxon>Bacteria</taxon>
        <taxon>Bacillati</taxon>
        <taxon>Actinomycetota</taxon>
        <taxon>Actinomycetes</taxon>
        <taxon>Streptosporangiales</taxon>
        <taxon>Nocardiopsidaceae</taxon>
        <taxon>Streptomonospora</taxon>
    </lineage>
</organism>
<feature type="compositionally biased region" description="Gly residues" evidence="1">
    <location>
        <begin position="185"/>
        <end position="210"/>
    </location>
</feature>
<feature type="region of interest" description="Disordered" evidence="1">
    <location>
        <begin position="132"/>
        <end position="306"/>
    </location>
</feature>
<dbReference type="EMBL" id="JAJAQC010000016">
    <property type="protein sequence ID" value="MDA0565000.1"/>
    <property type="molecule type" value="Genomic_DNA"/>
</dbReference>
<feature type="compositionally biased region" description="Low complexity" evidence="1">
    <location>
        <begin position="291"/>
        <end position="306"/>
    </location>
</feature>
<name>A0A9X3NL54_9ACTN</name>
<feature type="compositionally biased region" description="Low complexity" evidence="1">
    <location>
        <begin position="256"/>
        <end position="272"/>
    </location>
</feature>
<dbReference type="Proteomes" id="UP001140076">
    <property type="component" value="Unassembled WGS sequence"/>
</dbReference>
<feature type="compositionally biased region" description="Gly residues" evidence="1">
    <location>
        <begin position="219"/>
        <end position="236"/>
    </location>
</feature>
<evidence type="ECO:0000313" key="2">
    <source>
        <dbReference type="EMBL" id="MDA0565000.1"/>
    </source>
</evidence>
<sequence length="478" mass="44879">MTEPSFQPAGQTRGRGPAGLLIWPARIPLNRPPEPARAPAPDTGFGERAAPPARTGAPARAAARPGITVPDSDPTPLAKPAADTDRPLGRPGAPAIAGAAIAGALLVVAPLALSALSRPETVATVPITAAGAGLRADGPGSGGARQDGGDSAADAAGAAGGGAAQAQEDPGFVPEAMSEDAAGPGAPGGENSGGSGGSGGSADNGAGGAPVAGAPPADAGGGGDTGGGGGAAGGGGGDDEGADTGSGGGEGGAGDPGAAAAAAGAGPSGEPSPGDEEGESGESGAGGPEGGTAAAGDARSPSPSASAPAAAAFTAVAGPGCPAGSAAAYGAEGAGTDGWATRSGGYADDGCDGSYDAIPVSGTTEHGDGRFAYWTFRPGRAEADCDLFVFVPDDDSPQWVAEQEAMYQIFPGAEPSGTAAAVFGVEQASARGGWVRVTGFTSPAEQFTVQLTNIGENSLADQGLTTHVAASAVRAECT</sequence>
<feature type="compositionally biased region" description="Gly residues" evidence="1">
    <location>
        <begin position="281"/>
        <end position="290"/>
    </location>
</feature>
<comment type="caution">
    <text evidence="2">The sequence shown here is derived from an EMBL/GenBank/DDBJ whole genome shotgun (WGS) entry which is preliminary data.</text>
</comment>
<protein>
    <submittedName>
        <fullName evidence="2">Uncharacterized protein</fullName>
    </submittedName>
</protein>
<dbReference type="RefSeq" id="WP_270072268.1">
    <property type="nucleotide sequence ID" value="NZ_JAJAQC010000016.1"/>
</dbReference>
<feature type="region of interest" description="Disordered" evidence="1">
    <location>
        <begin position="1"/>
        <end position="20"/>
    </location>
</feature>
<feature type="compositionally biased region" description="Low complexity" evidence="1">
    <location>
        <begin position="48"/>
        <end position="66"/>
    </location>
</feature>
<dbReference type="AlphaFoldDB" id="A0A9X3NL54"/>